<dbReference type="SUPFAM" id="SSF56112">
    <property type="entry name" value="Protein kinase-like (PK-like)"/>
    <property type="match status" value="1"/>
</dbReference>
<dbReference type="SMART" id="SM00671">
    <property type="entry name" value="SEL1"/>
    <property type="match status" value="1"/>
</dbReference>
<reference evidence="6" key="1">
    <citation type="submission" date="2023-03" db="EMBL/GenBank/DDBJ databases">
        <title>Complete genome of Cladonia borealis.</title>
        <authorList>
            <person name="Park H."/>
        </authorList>
    </citation>
    <scope>NUCLEOTIDE SEQUENCE</scope>
    <source>
        <strain evidence="6">ANT050790</strain>
    </source>
</reference>
<gene>
    <name evidence="6" type="ORF">JMJ35_001726</name>
</gene>
<organism evidence="6 7">
    <name type="scientific">Cladonia borealis</name>
    <dbReference type="NCBI Taxonomy" id="184061"/>
    <lineage>
        <taxon>Eukaryota</taxon>
        <taxon>Fungi</taxon>
        <taxon>Dikarya</taxon>
        <taxon>Ascomycota</taxon>
        <taxon>Pezizomycotina</taxon>
        <taxon>Lecanoromycetes</taxon>
        <taxon>OSLEUM clade</taxon>
        <taxon>Lecanoromycetidae</taxon>
        <taxon>Lecanorales</taxon>
        <taxon>Lecanorineae</taxon>
        <taxon>Cladoniaceae</taxon>
        <taxon>Cladonia</taxon>
    </lineage>
</organism>
<evidence type="ECO:0000256" key="2">
    <source>
        <dbReference type="ARBA" id="ARBA00022741"/>
    </source>
</evidence>
<keyword evidence="7" id="KW-1185">Reference proteome</keyword>
<dbReference type="SMART" id="SM00220">
    <property type="entry name" value="S_TKc"/>
    <property type="match status" value="1"/>
</dbReference>
<accession>A0AA39R693</accession>
<keyword evidence="3" id="KW-0067">ATP-binding</keyword>
<feature type="domain" description="Protein kinase" evidence="5">
    <location>
        <begin position="64"/>
        <end position="383"/>
    </location>
</feature>
<protein>
    <recommendedName>
        <fullName evidence="5">Protein kinase domain-containing protein</fullName>
    </recommendedName>
</protein>
<dbReference type="GO" id="GO:0005524">
    <property type="term" value="F:ATP binding"/>
    <property type="evidence" value="ECO:0007669"/>
    <property type="project" value="UniProtKB-KW"/>
</dbReference>
<dbReference type="InterPro" id="IPR006597">
    <property type="entry name" value="Sel1-like"/>
</dbReference>
<dbReference type="SMART" id="SM00248">
    <property type="entry name" value="ANK"/>
    <property type="match status" value="3"/>
</dbReference>
<name>A0AA39R693_9LECA</name>
<dbReference type="PROSITE" id="PS50011">
    <property type="entry name" value="PROTEIN_KINASE_DOM"/>
    <property type="match status" value="1"/>
</dbReference>
<dbReference type="PROSITE" id="PS50297">
    <property type="entry name" value="ANK_REP_REGION"/>
    <property type="match status" value="1"/>
</dbReference>
<dbReference type="SUPFAM" id="SSF81901">
    <property type="entry name" value="HCP-like"/>
    <property type="match status" value="1"/>
</dbReference>
<dbReference type="InterPro" id="IPR000719">
    <property type="entry name" value="Prot_kinase_dom"/>
</dbReference>
<evidence type="ECO:0000259" key="5">
    <source>
        <dbReference type="PROSITE" id="PS50011"/>
    </source>
</evidence>
<evidence type="ECO:0000256" key="4">
    <source>
        <dbReference type="PROSITE-ProRule" id="PRU00023"/>
    </source>
</evidence>
<dbReference type="InterPro" id="IPR011009">
    <property type="entry name" value="Kinase-like_dom_sf"/>
</dbReference>
<comment type="caution">
    <text evidence="6">The sequence shown here is derived from an EMBL/GenBank/DDBJ whole genome shotgun (WGS) entry which is preliminary data.</text>
</comment>
<evidence type="ECO:0000256" key="3">
    <source>
        <dbReference type="ARBA" id="ARBA00022840"/>
    </source>
</evidence>
<dbReference type="Gene3D" id="1.10.510.10">
    <property type="entry name" value="Transferase(Phosphotransferase) domain 1"/>
    <property type="match status" value="1"/>
</dbReference>
<dbReference type="InterPro" id="IPR002110">
    <property type="entry name" value="Ankyrin_rpt"/>
</dbReference>
<dbReference type="PANTHER" id="PTHR44329">
    <property type="entry name" value="SERINE/THREONINE-PROTEIN KINASE TNNI3K-RELATED"/>
    <property type="match status" value="1"/>
</dbReference>
<dbReference type="PANTHER" id="PTHR44329:SF298">
    <property type="entry name" value="MIXED LINEAGE KINASE DOMAIN-LIKE PROTEIN"/>
    <property type="match status" value="1"/>
</dbReference>
<dbReference type="Gene3D" id="1.25.40.20">
    <property type="entry name" value="Ankyrin repeat-containing domain"/>
    <property type="match status" value="1"/>
</dbReference>
<evidence type="ECO:0000313" key="6">
    <source>
        <dbReference type="EMBL" id="KAK0515692.1"/>
    </source>
</evidence>
<dbReference type="Pfam" id="PF00069">
    <property type="entry name" value="Pkinase"/>
    <property type="match status" value="1"/>
</dbReference>
<keyword evidence="4" id="KW-0040">ANK repeat</keyword>
<dbReference type="InterPro" id="IPR036770">
    <property type="entry name" value="Ankyrin_rpt-contain_sf"/>
</dbReference>
<keyword evidence="2" id="KW-0547">Nucleotide-binding</keyword>
<dbReference type="InterPro" id="IPR011990">
    <property type="entry name" value="TPR-like_helical_dom_sf"/>
</dbReference>
<sequence>MSDFRNTISLDRPNSFVRRTVSRTVNNATITHQNVRDPDFINVITAIEELYAQPDVMEMQQLDGRKRKQVGQGGVFCVSTVNAESTQPSQTTADANVRKTQDVIVKQLPVKLFDENGLALAGSHGAASKFVMELRILSNPILRSKPSIIRLLGIGWEYTRSELIAPEPNLLLERAHGTLRDFMKEYPSLPTETKIAISLDTANGIAALHSCGVVHGDVKTENVLMVESTRWIAKIADFSHSMLDTGESACLLGGTPPFNAPEWKKKLSSTGLYQTDVFSFGLVLGCVFAGADIFEKFSESKRHGWTLKACQQNFEEMKKNEDLRNYITDLLYEVDDTDLASRRDDIASTRVLLDLSLHENPEKRDLGQIILKLNRTRKEESAIPAETVMSRLDTNLIAVPYQALNNTSQVLKSHVAKALETTANNFEDERSSTACYELCICYFSGFGTPTDYDQAAAWLMKACQREQPWARASVHRLLEAMDMSGTVQNSLVEDWLLSATQKGSLIALESLCERGTPLYTRAREAYRKFGLPASTPSGIHWPTISAKLEQLSRSPLPSPERGALLNNRRNAQGDTLLICAAREGRHSMVYQLLDHGADVRICNSLGENVLHMLACLDPQEVETTAGRLFDASIDWTTEAHGNSNSRAFEQRPTIAGCPLVRAASMNSPQILEILLRLETKYEGNLTFRQKKIKEANLRKLLAIACRQCYIDVIEVIFRQRPEVFETDMNTLGFWIDQRRYSLSALAIASCVSVKATSGFNVPEKFWRAHAHGRTYLTNLKRTLHFLRCIGVDFENMPCRGDLNALFFAIRLGRTQSVQIILDGYVGEDMFEAFGTANVKGARTTNEVGRYPNHHKKLGLVHAISLSIAQGHRDTFKILLRTRDGEALKMGNVFPVIYRAATTWRLPHPGTFRPFVEDMRAFFPGIKNEVYEYHDCWILPFFKKNRDHFYFSDGRLNYPLKYMHYIASSVHRDMELSNILLDELKQKGDYDPHSWVPRNYLEASCLGEDSELRAPLETAAIGLWPALVRTLVENGASPWAKKYWINASMGTNKSSNPYFTFIITDLLTADHQTSDLKRRLQGARWLLTKTTDMRDRLCPKTVDDLHALLVTSNNMLQADYCDAHEEVTALWSQLHEVFRVLPNLPRDRKLEWRYHHYDEYLDQTSTRRDYQDRCIVLGFSVDGSFWNRLTLTPYDTVRGRTSCRDASDEAQCMRMLQERGAHRGLFYLVEFEILLTVLALCLLVPVLIPHAQQGPVVVSEETTEADPMAGEIDIHVDSNVQHSRPSRRLRGETFTELINASFHSIISLPRRVAALAQGLARKRIMLGQGKPRSSYRDYYRDDDYDDEELSSLLRSEENDDDAVDLA</sequence>
<dbReference type="Pfam" id="PF00023">
    <property type="entry name" value="Ank"/>
    <property type="match status" value="1"/>
</dbReference>
<dbReference type="SUPFAM" id="SSF48403">
    <property type="entry name" value="Ankyrin repeat"/>
    <property type="match status" value="1"/>
</dbReference>
<dbReference type="PROSITE" id="PS50088">
    <property type="entry name" value="ANK_REPEAT"/>
    <property type="match status" value="1"/>
</dbReference>
<proteinExistence type="inferred from homology"/>
<dbReference type="InterPro" id="IPR008271">
    <property type="entry name" value="Ser/Thr_kinase_AS"/>
</dbReference>
<dbReference type="GO" id="GO:0004674">
    <property type="term" value="F:protein serine/threonine kinase activity"/>
    <property type="evidence" value="ECO:0007669"/>
    <property type="project" value="TreeGrafter"/>
</dbReference>
<dbReference type="Gene3D" id="1.25.40.10">
    <property type="entry name" value="Tetratricopeptide repeat domain"/>
    <property type="match status" value="1"/>
</dbReference>
<evidence type="ECO:0000313" key="7">
    <source>
        <dbReference type="Proteomes" id="UP001166286"/>
    </source>
</evidence>
<dbReference type="EMBL" id="JAFEKC020000003">
    <property type="protein sequence ID" value="KAK0515692.1"/>
    <property type="molecule type" value="Genomic_DNA"/>
</dbReference>
<comment type="similarity">
    <text evidence="1">Belongs to the protein kinase superfamily. TKL Ser/Thr protein kinase family.</text>
</comment>
<evidence type="ECO:0000256" key="1">
    <source>
        <dbReference type="ARBA" id="ARBA00005843"/>
    </source>
</evidence>
<feature type="repeat" description="ANK" evidence="4">
    <location>
        <begin position="572"/>
        <end position="604"/>
    </location>
</feature>
<dbReference type="PROSITE" id="PS00108">
    <property type="entry name" value="PROTEIN_KINASE_ST"/>
    <property type="match status" value="1"/>
</dbReference>
<dbReference type="InterPro" id="IPR051681">
    <property type="entry name" value="Ser/Thr_Kinases-Pseudokinases"/>
</dbReference>
<dbReference type="Proteomes" id="UP001166286">
    <property type="component" value="Unassembled WGS sequence"/>
</dbReference>